<dbReference type="HOGENOM" id="CLU_1525248_0_0_1"/>
<evidence type="ECO:0000256" key="1">
    <source>
        <dbReference type="SAM" id="MobiDB-lite"/>
    </source>
</evidence>
<organism evidence="2 3">
    <name type="scientific">Galerina marginata (strain CBS 339.88)</name>
    <dbReference type="NCBI Taxonomy" id="685588"/>
    <lineage>
        <taxon>Eukaryota</taxon>
        <taxon>Fungi</taxon>
        <taxon>Dikarya</taxon>
        <taxon>Basidiomycota</taxon>
        <taxon>Agaricomycotina</taxon>
        <taxon>Agaricomycetes</taxon>
        <taxon>Agaricomycetidae</taxon>
        <taxon>Agaricales</taxon>
        <taxon>Agaricineae</taxon>
        <taxon>Strophariaceae</taxon>
        <taxon>Galerina</taxon>
    </lineage>
</organism>
<name>A0A067T382_GALM3</name>
<dbReference type="Proteomes" id="UP000027222">
    <property type="component" value="Unassembled WGS sequence"/>
</dbReference>
<evidence type="ECO:0000313" key="3">
    <source>
        <dbReference type="Proteomes" id="UP000027222"/>
    </source>
</evidence>
<accession>A0A067T382</accession>
<dbReference type="AlphaFoldDB" id="A0A067T382"/>
<dbReference type="EMBL" id="KL142378">
    <property type="protein sequence ID" value="KDR76797.1"/>
    <property type="molecule type" value="Genomic_DNA"/>
</dbReference>
<sequence length="176" mass="19970">MTDYAPGIQNPRKRRSRIVIGMGTRATGGARRLLLDPLFFVILGLQARDFRIQRVCRARLLNLPSLPCSLYNLQRESELDAAASVALVLPVNGRVREKGRRRRKRGRCYRFGGMPIGRRRQKREVSERRVRSRRKPEQTQSLSPPSQPSPMLLPPSTLSPSILPIPRIHIALSCQG</sequence>
<evidence type="ECO:0000313" key="2">
    <source>
        <dbReference type="EMBL" id="KDR76797.1"/>
    </source>
</evidence>
<reference evidence="3" key="1">
    <citation type="journal article" date="2014" name="Proc. Natl. Acad. Sci. U.S.A.">
        <title>Extensive sampling of basidiomycete genomes demonstrates inadequacy of the white-rot/brown-rot paradigm for wood decay fungi.</title>
        <authorList>
            <person name="Riley R."/>
            <person name="Salamov A.A."/>
            <person name="Brown D.W."/>
            <person name="Nagy L.G."/>
            <person name="Floudas D."/>
            <person name="Held B.W."/>
            <person name="Levasseur A."/>
            <person name="Lombard V."/>
            <person name="Morin E."/>
            <person name="Otillar R."/>
            <person name="Lindquist E.A."/>
            <person name="Sun H."/>
            <person name="LaButti K.M."/>
            <person name="Schmutz J."/>
            <person name="Jabbour D."/>
            <person name="Luo H."/>
            <person name="Baker S.E."/>
            <person name="Pisabarro A.G."/>
            <person name="Walton J.D."/>
            <person name="Blanchette R.A."/>
            <person name="Henrissat B."/>
            <person name="Martin F."/>
            <person name="Cullen D."/>
            <person name="Hibbett D.S."/>
            <person name="Grigoriev I.V."/>
        </authorList>
    </citation>
    <scope>NUCLEOTIDE SEQUENCE [LARGE SCALE GENOMIC DNA]</scope>
    <source>
        <strain evidence="3">CBS 339.88</strain>
    </source>
</reference>
<proteinExistence type="predicted"/>
<feature type="region of interest" description="Disordered" evidence="1">
    <location>
        <begin position="118"/>
        <end position="158"/>
    </location>
</feature>
<keyword evidence="3" id="KW-1185">Reference proteome</keyword>
<gene>
    <name evidence="2" type="ORF">GALMADRAFT_454499</name>
</gene>
<protein>
    <submittedName>
        <fullName evidence="2">Uncharacterized protein</fullName>
    </submittedName>
</protein>